<dbReference type="Gene3D" id="3.40.390.80">
    <property type="entry name" value="Peptidase M60, enhancin-like domain 2"/>
    <property type="match status" value="1"/>
</dbReference>
<dbReference type="PANTHER" id="PTHR15730">
    <property type="entry name" value="EXPERIMENTAL AUTOIMMUNE PROSTATITIS ANTIGEN 2-RELATED"/>
    <property type="match status" value="1"/>
</dbReference>
<evidence type="ECO:0000313" key="3">
    <source>
        <dbReference type="Proteomes" id="UP000183200"/>
    </source>
</evidence>
<dbReference type="InterPro" id="IPR031161">
    <property type="entry name" value="Peptidase_M60_dom"/>
</dbReference>
<evidence type="ECO:0000313" key="2">
    <source>
        <dbReference type="EMBL" id="SDL89517.1"/>
    </source>
</evidence>
<gene>
    <name evidence="2" type="ORF">SAMN05421820_102431</name>
</gene>
<dbReference type="SMART" id="SM01276">
    <property type="entry name" value="M60-like"/>
    <property type="match status" value="1"/>
</dbReference>
<organism evidence="2 3">
    <name type="scientific">Pedobacter steynii</name>
    <dbReference type="NCBI Taxonomy" id="430522"/>
    <lineage>
        <taxon>Bacteria</taxon>
        <taxon>Pseudomonadati</taxon>
        <taxon>Bacteroidota</taxon>
        <taxon>Sphingobacteriia</taxon>
        <taxon>Sphingobacteriales</taxon>
        <taxon>Sphingobacteriaceae</taxon>
        <taxon>Pedobacter</taxon>
    </lineage>
</organism>
<dbReference type="Gene3D" id="2.60.120.1250">
    <property type="entry name" value="Peptidase M60, enhancin-like domain 1"/>
    <property type="match status" value="1"/>
</dbReference>
<proteinExistence type="predicted"/>
<sequence length="458" mass="50724">MKQNRYAGQKFCKRSLALLTVLILTGILLSCKKADTPAEVQQRKVSALQLLGASSVLTPQTEWIFNEKPTTEAEQSRLKTSLKAADFDPVGLRVKSGVVLSIHVQVLTASSAIPQLMVGSYDRGTVTTYNLQAGNNSISPTNAGELYIKYASANPSGGKLKITFNSGHLGMPFYELGKTTHQEWLDALASDTDTTSKNAILVANRAFLVVSKAKALEFKNEDQDLALRLIDTALKAEDDFSGMDNSSVTNASRKLKIMVTERTSGYMDATSYRIRIVTASISRILKVSDLQTNGWGVWHEFGHQHQMHQWTWNSVVGEVMPNIYTLAARRVVQPTSPGLTVAQWNDVTTFLAKPAASRIYEASSTSLITRLGLFQQLYLAFGDAFFIKVHKYYRENVISVANDEEEKRLFMINASKLSNKNLVSFFKAWGFTVNASVYDEINALNLPEPAVDLTTLRD</sequence>
<dbReference type="Pfam" id="PF13402">
    <property type="entry name" value="Peptidase_M60"/>
    <property type="match status" value="1"/>
</dbReference>
<reference evidence="3" key="1">
    <citation type="submission" date="2016-10" db="EMBL/GenBank/DDBJ databases">
        <authorList>
            <person name="Varghese N."/>
            <person name="Submissions S."/>
        </authorList>
    </citation>
    <scope>NUCLEOTIDE SEQUENCE [LARGE SCALE GENOMIC DNA]</scope>
    <source>
        <strain evidence="3">DSM 19110</strain>
    </source>
</reference>
<accession>A0A1G9NU01</accession>
<dbReference type="PROSITE" id="PS51723">
    <property type="entry name" value="PEPTIDASE_M60"/>
    <property type="match status" value="1"/>
</dbReference>
<dbReference type="PANTHER" id="PTHR15730:SF5">
    <property type="entry name" value="SI:CH211-210B2.2-RELATED"/>
    <property type="match status" value="1"/>
</dbReference>
<dbReference type="InterPro" id="IPR042279">
    <property type="entry name" value="Pep_M60_3"/>
</dbReference>
<dbReference type="EMBL" id="FNGY01000002">
    <property type="protein sequence ID" value="SDL89517.1"/>
    <property type="molecule type" value="Genomic_DNA"/>
</dbReference>
<dbReference type="Proteomes" id="UP000183200">
    <property type="component" value="Unassembled WGS sequence"/>
</dbReference>
<dbReference type="InterPro" id="IPR051244">
    <property type="entry name" value="TCAF"/>
</dbReference>
<name>A0A1G9NU01_9SPHI</name>
<dbReference type="Gene3D" id="1.10.390.30">
    <property type="entry name" value="Peptidase M60, enhancin-like domain 3"/>
    <property type="match status" value="1"/>
</dbReference>
<dbReference type="PROSITE" id="PS51257">
    <property type="entry name" value="PROKAR_LIPOPROTEIN"/>
    <property type="match status" value="1"/>
</dbReference>
<dbReference type="AlphaFoldDB" id="A0A1G9NU01"/>
<dbReference type="STRING" id="430522.BFS30_17415"/>
<keyword evidence="3" id="KW-1185">Reference proteome</keyword>
<evidence type="ECO:0000259" key="1">
    <source>
        <dbReference type="PROSITE" id="PS51723"/>
    </source>
</evidence>
<feature type="domain" description="Peptidase M60" evidence="1">
    <location>
        <begin position="85"/>
        <end position="382"/>
    </location>
</feature>
<protein>
    <submittedName>
        <fullName evidence="2">Peptidase M60, enhancin and enhancin-like</fullName>
    </submittedName>
</protein>